<gene>
    <name evidence="2" type="ORF">O4U47_00180</name>
</gene>
<dbReference type="RefSeq" id="WP_270674767.1">
    <property type="nucleotide sequence ID" value="NZ_JAQFWP010000001.1"/>
</dbReference>
<feature type="region of interest" description="Disordered" evidence="1">
    <location>
        <begin position="217"/>
        <end position="238"/>
    </location>
</feature>
<evidence type="ECO:0000313" key="2">
    <source>
        <dbReference type="EMBL" id="MDA2802912.1"/>
    </source>
</evidence>
<protein>
    <submittedName>
        <fullName evidence="2">DUF429 domain-containing protein</fullName>
    </submittedName>
</protein>
<name>A0ABT4TDX0_9ACTN</name>
<proteinExistence type="predicted"/>
<keyword evidence="3" id="KW-1185">Reference proteome</keyword>
<dbReference type="InterPro" id="IPR007362">
    <property type="entry name" value="DUF429"/>
</dbReference>
<sequence length="238" mass="25203">MADSRGARPERVPDVHVVGVDGCAGGWVAVHLREGVFSGARFHARLCALVDGAEGGVIAIDVPLGLPPDGRLWRECDLRARSALGPRRGSVFPVPSRRVLECTSREQADRVQRELAGKGVAAQAFALFPKIREAEEQRRRGVRLHGVHPEVSFAAMAGGPLAWSKRTWNGQAQRLRLLGAQGISLPDDLGQAGPVPVDDVLDAAAAAWSAKRIADGVAGSLPDPADRDEGGGPVAIRF</sequence>
<dbReference type="Pfam" id="PF04250">
    <property type="entry name" value="DUF429"/>
    <property type="match status" value="1"/>
</dbReference>
<reference evidence="2" key="1">
    <citation type="submission" date="2023-01" db="EMBL/GenBank/DDBJ databases">
        <title>Draft genome sequence of Nocardiopsis sp. LSu2-4 isolated from halophytes.</title>
        <authorList>
            <person name="Duangmal K."/>
            <person name="Chantavorakit T."/>
        </authorList>
    </citation>
    <scope>NUCLEOTIDE SEQUENCE</scope>
    <source>
        <strain evidence="2">LSu2-4</strain>
    </source>
</reference>
<evidence type="ECO:0000313" key="3">
    <source>
        <dbReference type="Proteomes" id="UP001165685"/>
    </source>
</evidence>
<accession>A0ABT4TDX0</accession>
<dbReference type="EMBL" id="JAQFWP010000001">
    <property type="protein sequence ID" value="MDA2802912.1"/>
    <property type="molecule type" value="Genomic_DNA"/>
</dbReference>
<evidence type="ECO:0000256" key="1">
    <source>
        <dbReference type="SAM" id="MobiDB-lite"/>
    </source>
</evidence>
<dbReference type="Proteomes" id="UP001165685">
    <property type="component" value="Unassembled WGS sequence"/>
</dbReference>
<organism evidence="2 3">
    <name type="scientific">Nocardiopsis suaedae</name>
    <dbReference type="NCBI Taxonomy" id="3018444"/>
    <lineage>
        <taxon>Bacteria</taxon>
        <taxon>Bacillati</taxon>
        <taxon>Actinomycetota</taxon>
        <taxon>Actinomycetes</taxon>
        <taxon>Streptosporangiales</taxon>
        <taxon>Nocardiopsidaceae</taxon>
        <taxon>Nocardiopsis</taxon>
    </lineage>
</organism>
<comment type="caution">
    <text evidence="2">The sequence shown here is derived from an EMBL/GenBank/DDBJ whole genome shotgun (WGS) entry which is preliminary data.</text>
</comment>